<dbReference type="OrthoDB" id="9795206at2"/>
<dbReference type="Gene3D" id="3.40.630.30">
    <property type="match status" value="1"/>
</dbReference>
<dbReference type="GO" id="GO:0016747">
    <property type="term" value="F:acyltransferase activity, transferring groups other than amino-acyl groups"/>
    <property type="evidence" value="ECO:0007669"/>
    <property type="project" value="InterPro"/>
</dbReference>
<keyword evidence="3" id="KW-1185">Reference proteome</keyword>
<gene>
    <name evidence="2" type="ORF">Pla8534_37480</name>
</gene>
<accession>A0A518DVS1</accession>
<protein>
    <recommendedName>
        <fullName evidence="1">N-acetyltransferase domain-containing protein</fullName>
    </recommendedName>
</protein>
<dbReference type="EMBL" id="CP036433">
    <property type="protein sequence ID" value="QDU95929.1"/>
    <property type="molecule type" value="Genomic_DNA"/>
</dbReference>
<dbReference type="Pfam" id="PF13302">
    <property type="entry name" value="Acetyltransf_3"/>
    <property type="match status" value="1"/>
</dbReference>
<sequence>MRQGWEMRNDSAPFEIPVRDRIRLTALYEEDQTCLVGLLNNPAISRNTSRIPDPYTLADAQDFIGLAATASARHGHPVHFAVRSTAGPLMGVCSLEGLACFHRAEIGYWLGQPY</sequence>
<dbReference type="KEGG" id="lcre:Pla8534_37480"/>
<reference evidence="2 3" key="1">
    <citation type="submission" date="2019-02" db="EMBL/GenBank/DDBJ databases">
        <title>Deep-cultivation of Planctomycetes and their phenomic and genomic characterization uncovers novel biology.</title>
        <authorList>
            <person name="Wiegand S."/>
            <person name="Jogler M."/>
            <person name="Boedeker C."/>
            <person name="Pinto D."/>
            <person name="Vollmers J."/>
            <person name="Rivas-Marin E."/>
            <person name="Kohn T."/>
            <person name="Peeters S.H."/>
            <person name="Heuer A."/>
            <person name="Rast P."/>
            <person name="Oberbeckmann S."/>
            <person name="Bunk B."/>
            <person name="Jeske O."/>
            <person name="Meyerdierks A."/>
            <person name="Storesund J.E."/>
            <person name="Kallscheuer N."/>
            <person name="Luecker S."/>
            <person name="Lage O.M."/>
            <person name="Pohl T."/>
            <person name="Merkel B.J."/>
            <person name="Hornburger P."/>
            <person name="Mueller R.-W."/>
            <person name="Bruemmer F."/>
            <person name="Labrenz M."/>
            <person name="Spormann A.M."/>
            <person name="Op den Camp H."/>
            <person name="Overmann J."/>
            <person name="Amann R."/>
            <person name="Jetten M.S.M."/>
            <person name="Mascher T."/>
            <person name="Medema M.H."/>
            <person name="Devos D.P."/>
            <person name="Kaster A.-K."/>
            <person name="Ovreas L."/>
            <person name="Rohde M."/>
            <person name="Galperin M.Y."/>
            <person name="Jogler C."/>
        </authorList>
    </citation>
    <scope>NUCLEOTIDE SEQUENCE [LARGE SCALE GENOMIC DNA]</scope>
    <source>
        <strain evidence="2 3">Pla85_3_4</strain>
    </source>
</reference>
<proteinExistence type="predicted"/>
<dbReference type="InterPro" id="IPR000182">
    <property type="entry name" value="GNAT_dom"/>
</dbReference>
<evidence type="ECO:0000313" key="3">
    <source>
        <dbReference type="Proteomes" id="UP000317648"/>
    </source>
</evidence>
<evidence type="ECO:0000259" key="1">
    <source>
        <dbReference type="Pfam" id="PF13302"/>
    </source>
</evidence>
<dbReference type="SUPFAM" id="SSF55729">
    <property type="entry name" value="Acyl-CoA N-acyltransferases (Nat)"/>
    <property type="match status" value="1"/>
</dbReference>
<dbReference type="InterPro" id="IPR016181">
    <property type="entry name" value="Acyl_CoA_acyltransferase"/>
</dbReference>
<dbReference type="AlphaFoldDB" id="A0A518DVS1"/>
<feature type="domain" description="N-acetyltransferase" evidence="1">
    <location>
        <begin position="21"/>
        <end position="114"/>
    </location>
</feature>
<dbReference type="Proteomes" id="UP000317648">
    <property type="component" value="Chromosome"/>
</dbReference>
<organism evidence="2 3">
    <name type="scientific">Lignipirellula cremea</name>
    <dbReference type="NCBI Taxonomy" id="2528010"/>
    <lineage>
        <taxon>Bacteria</taxon>
        <taxon>Pseudomonadati</taxon>
        <taxon>Planctomycetota</taxon>
        <taxon>Planctomycetia</taxon>
        <taxon>Pirellulales</taxon>
        <taxon>Pirellulaceae</taxon>
        <taxon>Lignipirellula</taxon>
    </lineage>
</organism>
<evidence type="ECO:0000313" key="2">
    <source>
        <dbReference type="EMBL" id="QDU95929.1"/>
    </source>
</evidence>
<name>A0A518DVS1_9BACT</name>